<protein>
    <submittedName>
        <fullName evidence="1">Replication protein</fullName>
    </submittedName>
</protein>
<sequence>MTEQQIRQVCRQCMDRCRAGETWPPDLAEFVALISESGANPFGLTVDAVMEEYRRWRNESWRYDGSDKYPWPQPVLYHICLEMR</sequence>
<dbReference type="EMBL" id="AMVG01000154">
    <property type="protein sequence ID" value="EKJ48663.1"/>
    <property type="molecule type" value="Genomic_DNA"/>
</dbReference>
<accession>A0AAV3HE34</accession>
<dbReference type="Proteomes" id="UP000006789">
    <property type="component" value="Unassembled WGS sequence"/>
</dbReference>
<organism evidence="1 2">
    <name type="scientific">Escherichia coli EC1870</name>
    <dbReference type="NCBI Taxonomy" id="1005554"/>
    <lineage>
        <taxon>Bacteria</taxon>
        <taxon>Pseudomonadati</taxon>
        <taxon>Pseudomonadota</taxon>
        <taxon>Gammaproteobacteria</taxon>
        <taxon>Enterobacterales</taxon>
        <taxon>Enterobacteriaceae</taxon>
        <taxon>Escherichia</taxon>
    </lineage>
</organism>
<evidence type="ECO:0000313" key="1">
    <source>
        <dbReference type="EMBL" id="EKJ48663.1"/>
    </source>
</evidence>
<proteinExistence type="predicted"/>
<reference evidence="1 2" key="1">
    <citation type="submission" date="2012-06" db="EMBL/GenBank/DDBJ databases">
        <title>Genomic anatomy of Escherichia coli O157:H7 outbreaks.</title>
        <authorList>
            <person name="Eppinger M."/>
            <person name="Daugherty S."/>
            <person name="Agrawal S."/>
            <person name="Galens K."/>
            <person name="Tallon L."/>
            <person name="Shefchek K."/>
            <person name="Parankush S."/>
            <person name="Cebula T.A."/>
            <person name="Feng P."/>
            <person name="Soderlund R."/>
            <person name="Mammel M.K."/>
            <person name="DebRoy C."/>
            <person name="Dudley E.G."/>
            <person name="Tarr P.I."/>
            <person name="Fraser-Liggett C."/>
            <person name="Ravel J."/>
        </authorList>
    </citation>
    <scope>NUCLEOTIDE SEQUENCE [LARGE SCALE GENOMIC DNA]</scope>
    <source>
        <strain evidence="1 2">EC1870</strain>
    </source>
</reference>
<dbReference type="AlphaFoldDB" id="A0AAV3HE34"/>
<gene>
    <name evidence="1" type="ORF">ECEC1870_1387</name>
</gene>
<comment type="caution">
    <text evidence="1">The sequence shown here is derived from an EMBL/GenBank/DDBJ whole genome shotgun (WGS) entry which is preliminary data.</text>
</comment>
<dbReference type="InterPro" id="IPR009731">
    <property type="entry name" value="P-like"/>
</dbReference>
<dbReference type="GO" id="GO:0006270">
    <property type="term" value="P:DNA replication initiation"/>
    <property type="evidence" value="ECO:0007669"/>
    <property type="project" value="InterPro"/>
</dbReference>
<name>A0AAV3HE34_ECOLX</name>
<feature type="non-terminal residue" evidence="1">
    <location>
        <position position="84"/>
    </location>
</feature>
<evidence type="ECO:0000313" key="2">
    <source>
        <dbReference type="Proteomes" id="UP000006789"/>
    </source>
</evidence>
<dbReference type="Pfam" id="PF06992">
    <property type="entry name" value="Phage_lambda_P"/>
    <property type="match status" value="1"/>
</dbReference>